<dbReference type="PANTHER" id="PTHR42977">
    <property type="entry name" value="HYDROLASE-RELATED"/>
    <property type="match status" value="1"/>
</dbReference>
<feature type="domain" description="AB hydrolase-1" evidence="2">
    <location>
        <begin position="76"/>
        <end position="323"/>
    </location>
</feature>
<dbReference type="PANTHER" id="PTHR42977:SF3">
    <property type="entry name" value="AB HYDROLASE-1 DOMAIN-CONTAINING PROTEIN"/>
    <property type="match status" value="1"/>
</dbReference>
<evidence type="ECO:0000256" key="1">
    <source>
        <dbReference type="ARBA" id="ARBA00022801"/>
    </source>
</evidence>
<dbReference type="RefSeq" id="XP_014160273.1">
    <property type="nucleotide sequence ID" value="XM_014304798.1"/>
</dbReference>
<dbReference type="InterPro" id="IPR000073">
    <property type="entry name" value="AB_hydrolase_1"/>
</dbReference>
<dbReference type="Pfam" id="PF00561">
    <property type="entry name" value="Abhydrolase_1"/>
    <property type="match status" value="1"/>
</dbReference>
<dbReference type="InterPro" id="IPR000639">
    <property type="entry name" value="Epox_hydrolase-like"/>
</dbReference>
<reference evidence="3 4" key="1">
    <citation type="submission" date="2011-02" db="EMBL/GenBank/DDBJ databases">
        <title>The Genome Sequence of Sphaeroforma arctica JP610.</title>
        <authorList>
            <consortium name="The Broad Institute Genome Sequencing Platform"/>
            <person name="Russ C."/>
            <person name="Cuomo C."/>
            <person name="Young S.K."/>
            <person name="Zeng Q."/>
            <person name="Gargeya S."/>
            <person name="Alvarado L."/>
            <person name="Berlin A."/>
            <person name="Chapman S.B."/>
            <person name="Chen Z."/>
            <person name="Freedman E."/>
            <person name="Gellesch M."/>
            <person name="Goldberg J."/>
            <person name="Griggs A."/>
            <person name="Gujja S."/>
            <person name="Heilman E."/>
            <person name="Heiman D."/>
            <person name="Howarth C."/>
            <person name="Mehta T."/>
            <person name="Neiman D."/>
            <person name="Pearson M."/>
            <person name="Roberts A."/>
            <person name="Saif S."/>
            <person name="Shea T."/>
            <person name="Shenoy N."/>
            <person name="Sisk P."/>
            <person name="Stolte C."/>
            <person name="Sykes S."/>
            <person name="White J."/>
            <person name="Yandava C."/>
            <person name="Burger G."/>
            <person name="Gray M.W."/>
            <person name="Holland P.W.H."/>
            <person name="King N."/>
            <person name="Lang F.B.F."/>
            <person name="Roger A.J."/>
            <person name="Ruiz-Trillo I."/>
            <person name="Haas B."/>
            <person name="Nusbaum C."/>
            <person name="Birren B."/>
        </authorList>
    </citation>
    <scope>NUCLEOTIDE SEQUENCE [LARGE SCALE GENOMIC DNA]</scope>
    <source>
        <strain evidence="3 4">JP610</strain>
    </source>
</reference>
<dbReference type="NCBIfam" id="NF002043">
    <property type="entry name" value="PRK00870.1"/>
    <property type="match status" value="1"/>
</dbReference>
<name>A0A0L0GBH5_9EUKA</name>
<dbReference type="SUPFAM" id="SSF53474">
    <property type="entry name" value="alpha/beta-Hydrolases"/>
    <property type="match status" value="1"/>
</dbReference>
<proteinExistence type="predicted"/>
<dbReference type="Proteomes" id="UP000054560">
    <property type="component" value="Unassembled WGS sequence"/>
</dbReference>
<dbReference type="OrthoDB" id="408373at2759"/>
<keyword evidence="1" id="KW-0378">Hydrolase</keyword>
<dbReference type="InterPro" id="IPR051340">
    <property type="entry name" value="Haloalkane_dehalogenase"/>
</dbReference>
<organism evidence="3 4">
    <name type="scientific">Sphaeroforma arctica JP610</name>
    <dbReference type="NCBI Taxonomy" id="667725"/>
    <lineage>
        <taxon>Eukaryota</taxon>
        <taxon>Ichthyosporea</taxon>
        <taxon>Ichthyophonida</taxon>
        <taxon>Sphaeroforma</taxon>
    </lineage>
</organism>
<sequence>MLVARLGQVSRPASWRLSHNLRMMSTGTTSSGIAYMRTPESAFNVVKGFDYEPKYKDLDGLRMAYYDEGKGESGHTVLLMHGEPTWSYLYKDMIPPLLEAGHRVVAPDLIGFGRSDKPLERKAYTYEAHVNWTRMFLDQMKLSNVTVFCQDWGGLITLRIAGEEADRYERIAYCVRLTVASNTALPIGKSAGPGFDAWREASQKMPVMNCGKIIKNAAVNRKLEDSDVDAFNAPYPDMNESYLAGAREFPMIVPTTPEHKSVTENIAAWKGLAARQKPLLSLWGTADPVLGPAESLLKNKVPGAQGQPHQTFPNGGHFMQLEHGPELAKAMNDWLK</sequence>
<keyword evidence="4" id="KW-1185">Reference proteome</keyword>
<dbReference type="GO" id="GO:0004301">
    <property type="term" value="F:epoxide hydrolase activity"/>
    <property type="evidence" value="ECO:0007669"/>
    <property type="project" value="TreeGrafter"/>
</dbReference>
<dbReference type="Gene3D" id="3.40.50.1820">
    <property type="entry name" value="alpha/beta hydrolase"/>
    <property type="match status" value="1"/>
</dbReference>
<dbReference type="eggNOG" id="KOG4178">
    <property type="taxonomic scope" value="Eukaryota"/>
</dbReference>
<accession>A0A0L0GBH5</accession>
<dbReference type="STRING" id="667725.A0A0L0GBH5"/>
<dbReference type="InterPro" id="IPR029058">
    <property type="entry name" value="AB_hydrolase_fold"/>
</dbReference>
<protein>
    <recommendedName>
        <fullName evidence="2">AB hydrolase-1 domain-containing protein</fullName>
    </recommendedName>
</protein>
<evidence type="ECO:0000313" key="4">
    <source>
        <dbReference type="Proteomes" id="UP000054560"/>
    </source>
</evidence>
<dbReference type="GeneID" id="25901972"/>
<dbReference type="PRINTS" id="PR00412">
    <property type="entry name" value="EPOXHYDRLASE"/>
</dbReference>
<dbReference type="EMBL" id="KQ241654">
    <property type="protein sequence ID" value="KNC86372.1"/>
    <property type="molecule type" value="Genomic_DNA"/>
</dbReference>
<evidence type="ECO:0000259" key="2">
    <source>
        <dbReference type="Pfam" id="PF00561"/>
    </source>
</evidence>
<dbReference type="AlphaFoldDB" id="A0A0L0GBH5"/>
<evidence type="ECO:0000313" key="3">
    <source>
        <dbReference type="EMBL" id="KNC86372.1"/>
    </source>
</evidence>
<gene>
    <name evidence="3" type="ORF">SARC_01468</name>
</gene>